<keyword evidence="1" id="KW-0812">Transmembrane</keyword>
<dbReference type="OrthoDB" id="3561681at2759"/>
<dbReference type="HOGENOM" id="CLU_030434_0_0_1"/>
<keyword evidence="1" id="KW-0472">Membrane</keyword>
<reference evidence="2 3" key="1">
    <citation type="submission" date="2015-01" db="EMBL/GenBank/DDBJ databases">
        <title>The Genome Sequence of Rhinocladiella mackenzie CBS 650.93.</title>
        <authorList>
            <consortium name="The Broad Institute Genomics Platform"/>
            <person name="Cuomo C."/>
            <person name="de Hoog S."/>
            <person name="Gorbushina A."/>
            <person name="Stielow B."/>
            <person name="Teixiera M."/>
            <person name="Abouelleil A."/>
            <person name="Chapman S.B."/>
            <person name="Priest M."/>
            <person name="Young S.K."/>
            <person name="Wortman J."/>
            <person name="Nusbaum C."/>
            <person name="Birren B."/>
        </authorList>
    </citation>
    <scope>NUCLEOTIDE SEQUENCE [LARGE SCALE GENOMIC DNA]</scope>
    <source>
        <strain evidence="2 3">CBS 650.93</strain>
    </source>
</reference>
<dbReference type="Proteomes" id="UP000053617">
    <property type="component" value="Unassembled WGS sequence"/>
</dbReference>
<feature type="transmembrane region" description="Helical" evidence="1">
    <location>
        <begin position="548"/>
        <end position="567"/>
    </location>
</feature>
<evidence type="ECO:0000313" key="3">
    <source>
        <dbReference type="Proteomes" id="UP000053617"/>
    </source>
</evidence>
<dbReference type="Gene3D" id="1.20.58.340">
    <property type="entry name" value="Magnesium transport protein CorA, transmembrane region"/>
    <property type="match status" value="1"/>
</dbReference>
<gene>
    <name evidence="2" type="ORF">Z518_00492</name>
</gene>
<keyword evidence="1" id="KW-1133">Transmembrane helix</keyword>
<evidence type="ECO:0000313" key="2">
    <source>
        <dbReference type="EMBL" id="KIX09412.1"/>
    </source>
</evidence>
<dbReference type="RefSeq" id="XP_013276548.1">
    <property type="nucleotide sequence ID" value="XM_013421094.1"/>
</dbReference>
<evidence type="ECO:0000256" key="1">
    <source>
        <dbReference type="SAM" id="Phobius"/>
    </source>
</evidence>
<protein>
    <submittedName>
        <fullName evidence="2">Rhinocladiella mackenziei CBS 650.93 unplaced genomic scaffold supercont1.1, whole genome shotgun sequence</fullName>
    </submittedName>
</protein>
<name>A0A0D2G433_9EURO</name>
<accession>A0A0D2G433</accession>
<dbReference type="AlphaFoldDB" id="A0A0D2G433"/>
<dbReference type="VEuPathDB" id="FungiDB:Z518_00492"/>
<keyword evidence="3" id="KW-1185">Reference proteome</keyword>
<proteinExistence type="predicted"/>
<dbReference type="EMBL" id="KN847475">
    <property type="protein sequence ID" value="KIX09412.1"/>
    <property type="molecule type" value="Genomic_DNA"/>
</dbReference>
<organism evidence="2 3">
    <name type="scientific">Rhinocladiella mackenziei CBS 650.93</name>
    <dbReference type="NCBI Taxonomy" id="1442369"/>
    <lineage>
        <taxon>Eukaryota</taxon>
        <taxon>Fungi</taxon>
        <taxon>Dikarya</taxon>
        <taxon>Ascomycota</taxon>
        <taxon>Pezizomycotina</taxon>
        <taxon>Eurotiomycetes</taxon>
        <taxon>Chaetothyriomycetidae</taxon>
        <taxon>Chaetothyriales</taxon>
        <taxon>Herpotrichiellaceae</taxon>
        <taxon>Rhinocladiella</taxon>
    </lineage>
</organism>
<sequence length="603" mass="68241">MTSENGVDKATGASKRRRVGVHTLFGSKYIPHLDNGPVIRQSMQALGSSILSSETSVRVISLQTTGASVDNILDAEGLSSYLKGRRQETNTTDTFFFNRHLVSHGQLIPTDANRLRVSPSRFELFCSEFHLSPSFVTSLANIHQPSAREFPCQAKISNKRLDFWLTIPVRVQVECSDNRHGQSSSIKGKSQMNPLNYLHLSQPKPKVDIRGSKVAIYFHFDPDTGRSTSLVFNFQDGRWRKIVEEPIHRMKEVLTGCNKPEMGRDPIYIQSVVLTSAIRWWNNALNSFNDQLIGYEEILINQDLSSEELSQFNTDTNRSLHCMAAHLHRYGSELTQLSEIVQDFKWYNNDFHDEFVRLGLREKDALEGFLRGLDHVNTQVCSTSKFRDELEQKINNVLAVLVDNNQASNDLLLLKNSTAMQDILNASQMEAEQSGQVAAQTKQLTEEMKKILQATQKDAEQSGQIAAQTRQLTEEMTKILQATQEETAMSRRVALQSQRLSEEMMKDSVAMKTIALLTTIFLPGTSFAAILAMPFFTDTAYLSHASRLWIWVALTVPSTAICFFFYFEWSKKESKRKRESIQKDEELVNTAMTPTLAPPLTPL</sequence>
<feature type="transmembrane region" description="Helical" evidence="1">
    <location>
        <begin position="514"/>
        <end position="536"/>
    </location>
</feature>
<dbReference type="GeneID" id="25288563"/>